<evidence type="ECO:0000259" key="9">
    <source>
        <dbReference type="Pfam" id="PF12780"/>
    </source>
</evidence>
<dbReference type="Pfam" id="PF12780">
    <property type="entry name" value="AAA_8"/>
    <property type="match status" value="1"/>
</dbReference>
<feature type="region of interest" description="Disordered" evidence="4">
    <location>
        <begin position="1"/>
        <end position="28"/>
    </location>
</feature>
<dbReference type="InterPro" id="IPR042219">
    <property type="entry name" value="AAA_lid_11_sf"/>
</dbReference>
<sequence length="4796" mass="537165">MKPHQQLYPSSLPLPPVPLRPGEAQQPGTWNWQSEPELWARSVRQQLNAQLLLVSGTRVGLSPEGTSSEALGSRQHSVCVLDKEEQPWACQRKQRRSLKAVTQSGQPTVLEPLVAELQSLFSAVLQDGSPAAWHYLHAVLGLLPPYRALLVGHLDLLPFLEQLYRWAPRVQSQLQLDLLDAIDQAFPPDVSLLESASHVDCCPQKERFHHGLLRPACPFVQARWGGQQVKEELATWRRPLTLPELQHSLGIVGAEVALEEIRWQDGLSLLPLALATDIPVQYESSDTDNAEEEPVGRRETKSQLDSEVPGEKAFQRRSTGFLPQISLRGSQVMTILKTERYLKKIHFLYLNVAPSRYFRPYSLMVVPPNEVNPEHYIFSPFGILHVHPVEGSETMTLGTWHHHSVLWQQLQFIPFFKYCLLRKALACWKKSMKLQGLQRCQTFLGKNLLCAVPHFGAGLLHISRLLQELHSVSWLPQEPDRCYTLLDLQRALAKENHKALRLLRRCLHLCTSILQLVHEDTYHMQQGLQERVENCKRIRTGQGSTYLQRVQQQQLEQKLKQAEAWLLQLGRLARLVDYMICQSLVSIIEEDITSFVANILQAPRQKPFLSAQLVFDNCGQLSHEPCIENMIQILNGGLQSVKASALKVVQSRDLKTPWDSLCFQEDEEEDSNTESVMPKFQGQPSDAVGIFCGPNIGLVWPWKSRIITEALEVRGYRLRGQYLPPNYKQLQEDLDNNPQIQQALTIQQALLEGMLWEVQEFCKEHHWMTGIYEFLQAWGPQKLESMRGCPIKNYVTLVSCLNVWQARVSSIPAELITKGRLLLLSCRAIQAELESKLESIKKDILAQVQHECWSRSQQLMMELTGFVEVFQSINSDIHTIAQCSQKLNEANKQYTKLEERLEYIRSLHELIRNHFSLFNAENEALDISVRRQFRESPIPPSPPPPQPHLLDCPLLALQLLDAWEAFQFEKSQASEFLLSKQHAIVPKLQQLMAAALAELEGLIEKALSGPFMDPAQEQRSTELQLISLERQFQNTASHLSELHHAYVTFTGDERPVPLPTCGTHPIVQQQRVWHLYRVISENISEWKCMAFAKFSLAMAQEKTDGWLTEAARMSATLGLHSPVLQRCMRMLEEFRSYLPLLTKLGSLQLQNLNFQALLQALGLGSLHNIELLTLGQLLNCPLLEFSDRINQIWQCENERIHAQETLQRLQRVWEMRQLRLLNFILHVPYHPPASERSKRQTLRSPHWEVVDKDSGTFILSDCSSLQDSIQESLQVLFKILATQKSGDLYKRALEWVTIMHSLGALMEVWVTFQQKWIFLSKVLYEMKIQFPSSDLNSRFKAIDDQYRTLMQISVADPLVLSLIVPSAKRSPHFQGQQLQQLLQKGSVELEGMIMALESVLYGVRAHFPRLFFLSDSELVALLAAPLESCEAQLWVRRCFPHVHAVSFKSSTTDKNMMDDWESSPSTQTQVEALAVLGAGGEEVKLQGPLPLHPDLPKWLASLEKCLHLALVHMLQDCVAAHLALGPSLDKAFKQLPLQSQLSLHPYVHHWLDLVQAFPWQCVLVAEEVVWRAEMEEALLEGRTLAMVPMNVHKLEVLVHFLQAQRASQGGQPLPSVRQTSLLSALLVMAVTHRDIAQLLQEHQVSDLTDFHWARQLKYHLGSPHVVPQSPLQSLKTIASAETSLSPAACWIDVLGRSFLYNYEYLGPRLGSLPSLLPERPALVLLLALEEVACGTLLGPDGVGKAAIVQSLAQAMGRQLVVMPCLPQIEAQSLSNYLNGALQGGAWLLLKAAQHLPLGLLSALGQRLTELHHLYAPLYQEASRSTSIMDPTHSQLLGSGFFEKRHVFMRLGYGCLLTLRALSPAVPANLHLLLRPVALTLPDLQQVAELTLLGAGMRDASRMATRLSKFFSLECELVPGSLPCRLPLLKQVLEDMIQALNMTKEEPKSQQPHNLAAIEEAALLRALLRSPPFSILDGVHLHNLQELLCGLFPSASQVLAEPMTHRLRKPLLVEEVQQVGLHPSLDILGSLEQLSQALGRASGILLLGPAGSGKTTCWHSLFKIQNRLAAMEDASTQGYQPVEITHLYPSVLSPQEFLGWLEGSCWHHGVFPRLLRAASQSKAVGPQGQAQESVGTQHWIICDGASSAAWLDSITCLLGDPPLLCLPNGQQITRPPDTFLLMEVGDATGMSPTVVGRCALVWCGGEQTWQGMLSVLMAALPHEYRLQLQTVTELNRLAEVLVPATFRFLAHQGASSLLQVHGQQALCPGVAEVTSLARILRCLLDPHLHIDEEEKARVPEDLSCSDPMAQSFKSSKSSSLNRSRIDSDDVPNKRREHLLAVSSFLFALIWGFGAHLPSRLWPLFDTFIRDSISCLCNYPEPPPSALVFDLHVCPEDGTLVPFTGQYLGSRVKGIPGTFNPSPQTERLLYVVDLLLSEGHPVLLAGEAATGKSTFVEVLVEPHHPYMYSPIHPAFSTNHLRLLLSRGVQGQAQASLWPGRHLDSKGSLLFLLEDLHLAASDPEKSCQPVLETLRQAIDGTMYAHSTLELQTLQPIVNFLATATVPGFCERPLCPRLFRLFTVLALGSMTQAMLLSRHTPSIQAWLERFPSVEREGVLARALVWASVEAWEAVGNCFMPSPLHPHYRFSLHSVSQLLGSLQLLPTRMGSRGFLYCPNHREHLRRVSGLRGTHLTIMMAMRNMVRLWLHEAQRTFCDRLDSPRERSYCAKLLLEVAQSVFCCGPVPQSLGKGYEGEEEEEERVPEVESEGELAQLEDFSNSGSETEEEEDPYCLQVTTGLHYSDSSLAPSMPPVKKETTENMSQKISQERGTRASSYKFQLKSSKSWWQKTPQMDLVSPLLLPVLLLHPQEKPSDLVFSQELILGSNSESPNLYLERQWESLEEQLATSAAQLKLSPHLAQCHSMAQHVARLVRVLARPRQHSLLLSGALSTGRRTAITLAASICQVRLFHLPSGSEEAILQCLQDASWHAGMLGQPVALLVPTDVDLTTLHCLLALATSGSFPDQYTDADLDNIEEHLLRENLSIKPNIKKEMLLQRFYQQVCSHLHMFFLISDDQAHKQLPSTLFLRLLQLAVASIDRYETWDQDSLVRVVQHYLKGAQSLPLDDDSLKCPDLQASIPSVAKAMALIHLSAASYHGHLCPELPLVTPKTFLDFLDTFVLLQEQMILQIKSKAQRIQNALRNLRMIIEQHNAHTNLIFKLEEQLKASCTSLSTLHQQLDQSKLLYKRQLAECRQQENLIENLTKQQDALRAQREALLEQMSNAFLGPLSQLQVADFEEIRSYRAPPESVVRVTDALCDLFHRETGWASAKQLLCSEDFYQELVFFPKEKMTDSELIKLNLALRAPGMSNAALQAVSIPAASLAAWLWAVLCYGLAQRRGLPTGQLLRQVEATLAREQARLGHYQFQAQEILEHNLALTKKLQDAQASHSRVVENLSRAQSGQYCKWPMKAALLTPMHSWTTELQKLKGHCTTVFGDALLCSAAVIYLGPFPPLRRQELLDKWLALCRGFQETLGPDDVAQALKQKQKSVIMPVKNPLLSTRSPFSLLSLLSSESEQFQWDRDLKPQAKSARLAGLLLRSRTHYFSCRWPLLLDPSNQALIWLNPLPLEETRCLAPGPAEGRGKGFMRNQEKECKQEDMEEDDDSEETDKAEEKTNEEKAEERGNEEKEEEKEEETKRQESRPASEAQSPSLPFLSVLSGADPELGPQLCQAAASGLPVLLTNVELGLACPELQWLLQREQLSPLQVQPGFCLYLSTTLPLSALGKVLGCELLKGLNVLDLGLNLELLEEQMLHEILCIECPELESRWQDLKIRALDTCEDVEAVEERLLTMLLFQNPQHQKPAKFLRDMVRAQAELCRLRAHCKELEDLKLQEVVLRAPYRQVVWHGMAIIKALSPLQNLLPLFHMSSENWLAATKQALNSMKQCEIHQREDLPSHLLQLRTHLTRQLLGSTVATLGLTQVPLVGALGALALLRVARKAPELERLALWPGLAASPSTGYSKPDPGVARPAWLGLRAWHECGMLELLPPFAGLCESLAGHSSVWQAYLSLSSTVLGPAPGPGPDPLSLLQKLILWRVLRPECLAGALADVTTSLLGRPLEENLDASTIPFEHSQATQPMLILLPPTGHLTATLHPLTVIQKLAAKHKQGQRHLEVIALGSEAWDPLSVVISTLCQAMHKGHWLVLENCHLMPHWPKELLQPLLGLLDGAKVVSDLELELLLAQPASRNVATVHQDFRLWLIVSAEAIASLPAVLIQHSTPVFWDQSLELGHVLIDSMELAQQGLYMQPPTRVLPLLLLHGLLLHRQLYGMKLQAHRGRWSQVTLTQVLQIQEQLWASLSNPSTAMQELAASVFYGGPVGDDKDREALISLTQACLSPSSGSWAQPHTPQYLLATLMPSPELNELDAVAECKAQMHLLSTPPEPQICGLSAGPQAWLLRRQSRALLSALQRSSPTWVPAARGGSRRAERRLRHRLVQAERRLESLQALLTETSRQNWSGAGWVGPRLSAWRPLEGFLETEVLELSQLVGTLQRDLNCLLQQLKGAPPCASRRCAEVAHALWTGRLPPPWRPHAPAGPQPPWHWLRQLSRRGQLLVRYLGVGTEVPERIFHLSAFGHPRRLLLALRWEAAFPVVALEQYVPDSNFSACHQFAYRRQELNSNPLHLQVVSDPNPTVPETGLLLIGLQVWNAEWDPLAGALQDSPSSQPSPLPPVSVSTQAQGTSDLPSPAGLAVYSCPVYLEGPLGTTRLHSRNVLMHLPLPTKLSPATCVQRRVHVCSPPLP</sequence>
<evidence type="ECO:0000259" key="5">
    <source>
        <dbReference type="Pfam" id="PF03028"/>
    </source>
</evidence>
<feature type="domain" description="Dynein heavy chain C-terminal" evidence="11">
    <location>
        <begin position="4456"/>
        <end position="4790"/>
    </location>
</feature>
<feature type="domain" description="Dynein heavy chain AAA module D4" evidence="9">
    <location>
        <begin position="2918"/>
        <end position="3176"/>
    </location>
</feature>
<dbReference type="InterPro" id="IPR013602">
    <property type="entry name" value="Dynein_heavy_linker"/>
</dbReference>
<dbReference type="PANTHER" id="PTHR10676:SF359">
    <property type="entry name" value="DYNEIN HEAVY CHAIN DOMAIN-CONTAINING PROTEIN 1"/>
    <property type="match status" value="1"/>
</dbReference>
<evidence type="ECO:0000259" key="7">
    <source>
        <dbReference type="Pfam" id="PF12774"/>
    </source>
</evidence>
<feature type="coiled-coil region" evidence="3">
    <location>
        <begin position="4483"/>
        <end position="4510"/>
    </location>
</feature>
<evidence type="ECO:0000259" key="11">
    <source>
        <dbReference type="Pfam" id="PF18199"/>
    </source>
</evidence>
<feature type="domain" description="Dynein heavy chain coiled coil stalk" evidence="8">
    <location>
        <begin position="3272"/>
        <end position="3519"/>
    </location>
</feature>
<dbReference type="Gene3D" id="1.20.140.100">
    <property type="entry name" value="Dynein heavy chain, N-terminal domain 2"/>
    <property type="match status" value="1"/>
</dbReference>
<keyword evidence="2 3" id="KW-0175">Coiled coil</keyword>
<dbReference type="Gene3D" id="1.20.920.20">
    <property type="match status" value="1"/>
</dbReference>
<evidence type="ECO:0000259" key="6">
    <source>
        <dbReference type="Pfam" id="PF08393"/>
    </source>
</evidence>
<dbReference type="InterPro" id="IPR004273">
    <property type="entry name" value="Dynein_heavy_D6_P-loop"/>
</dbReference>
<feature type="region of interest" description="Disordered" evidence="4">
    <location>
        <begin position="2800"/>
        <end position="2825"/>
    </location>
</feature>
<dbReference type="InterPro" id="IPR042222">
    <property type="entry name" value="Dynein_2_N"/>
</dbReference>
<dbReference type="InterPro" id="IPR035699">
    <property type="entry name" value="AAA_6"/>
</dbReference>
<dbReference type="InterPro" id="IPR041228">
    <property type="entry name" value="Dynein_C"/>
</dbReference>
<dbReference type="Pfam" id="PF12774">
    <property type="entry name" value="AAA_6"/>
    <property type="match status" value="1"/>
</dbReference>
<gene>
    <name evidence="13" type="primary">LOC101389652</name>
</gene>
<feature type="compositionally biased region" description="Basic and acidic residues" evidence="4">
    <location>
        <begin position="3690"/>
        <end position="3699"/>
    </location>
</feature>
<name>A0ABM1CEP4_CERSS</name>
<feature type="region of interest" description="Disordered" evidence="4">
    <location>
        <begin position="283"/>
        <end position="315"/>
    </location>
</feature>
<dbReference type="Gene3D" id="1.20.58.1120">
    <property type="match status" value="1"/>
</dbReference>
<dbReference type="Gene3D" id="3.40.50.300">
    <property type="entry name" value="P-loop containing nucleotide triphosphate hydrolases"/>
    <property type="match status" value="6"/>
</dbReference>
<evidence type="ECO:0000259" key="10">
    <source>
        <dbReference type="Pfam" id="PF17852"/>
    </source>
</evidence>
<dbReference type="Pfam" id="PF18199">
    <property type="entry name" value="Dynein_C"/>
    <property type="match status" value="1"/>
</dbReference>
<feature type="coiled-coil region" evidence="3">
    <location>
        <begin position="880"/>
        <end position="907"/>
    </location>
</feature>
<evidence type="ECO:0000256" key="1">
    <source>
        <dbReference type="ARBA" id="ARBA00008887"/>
    </source>
</evidence>
<feature type="compositionally biased region" description="Low complexity" evidence="4">
    <location>
        <begin position="2310"/>
        <end position="2321"/>
    </location>
</feature>
<feature type="region of interest" description="Disordered" evidence="4">
    <location>
        <begin position="3633"/>
        <end position="3714"/>
    </location>
</feature>
<dbReference type="InterPro" id="IPR024743">
    <property type="entry name" value="Dynein_HC_stalk"/>
</dbReference>
<feature type="compositionally biased region" description="Acidic residues" evidence="4">
    <location>
        <begin position="2751"/>
        <end position="2766"/>
    </location>
</feature>
<feature type="domain" description="Dynein heavy chain region D6 P-loop" evidence="5">
    <location>
        <begin position="4146"/>
        <end position="4275"/>
    </location>
</feature>
<feature type="compositionally biased region" description="Acidic residues" evidence="4">
    <location>
        <begin position="3654"/>
        <end position="3666"/>
    </location>
</feature>
<comment type="similarity">
    <text evidence="1">Belongs to the dynein heavy chain family.</text>
</comment>
<dbReference type="Gene3D" id="1.10.8.720">
    <property type="entry name" value="Region D6 of dynein motor"/>
    <property type="match status" value="1"/>
</dbReference>
<dbReference type="Gene3D" id="1.20.1270.280">
    <property type="match status" value="1"/>
</dbReference>
<proteinExistence type="inferred from homology"/>
<dbReference type="SUPFAM" id="SSF52540">
    <property type="entry name" value="P-loop containing nucleoside triphosphate hydrolases"/>
    <property type="match status" value="3"/>
</dbReference>
<dbReference type="Pfam" id="PF03028">
    <property type="entry name" value="Dynein_heavy"/>
    <property type="match status" value="1"/>
</dbReference>
<evidence type="ECO:0000256" key="4">
    <source>
        <dbReference type="SAM" id="MobiDB-lite"/>
    </source>
</evidence>
<dbReference type="Gene3D" id="1.20.920.30">
    <property type="match status" value="1"/>
</dbReference>
<feature type="coiled-coil region" evidence="3">
    <location>
        <begin position="3242"/>
        <end position="3276"/>
    </location>
</feature>
<protein>
    <submittedName>
        <fullName evidence="13">LOW QUALITY PROTEIN: dynein heavy chain domain-containing protein 1</fullName>
    </submittedName>
</protein>
<feature type="compositionally biased region" description="Low complexity" evidence="4">
    <location>
        <begin position="1"/>
        <end position="11"/>
    </location>
</feature>
<dbReference type="Gene3D" id="3.20.180.20">
    <property type="entry name" value="Dynein heavy chain, N-terminal domain 2"/>
    <property type="match status" value="1"/>
</dbReference>
<feature type="compositionally biased region" description="Basic and acidic residues" evidence="4">
    <location>
        <begin position="3667"/>
        <end position="3682"/>
    </location>
</feature>
<organism evidence="12 13">
    <name type="scientific">Ceratotherium simum simum</name>
    <name type="common">Southern white rhinoceros</name>
    <dbReference type="NCBI Taxonomy" id="73337"/>
    <lineage>
        <taxon>Eukaryota</taxon>
        <taxon>Metazoa</taxon>
        <taxon>Chordata</taxon>
        <taxon>Craniata</taxon>
        <taxon>Vertebrata</taxon>
        <taxon>Euteleostomi</taxon>
        <taxon>Mammalia</taxon>
        <taxon>Eutheria</taxon>
        <taxon>Laurasiatheria</taxon>
        <taxon>Perissodactyla</taxon>
        <taxon>Rhinocerotidae</taxon>
        <taxon>Ceratotherium</taxon>
    </lineage>
</organism>
<dbReference type="RefSeq" id="XP_014638025.1">
    <property type="nucleotide sequence ID" value="XM_014782539.1"/>
</dbReference>
<keyword evidence="12" id="KW-1185">Reference proteome</keyword>
<dbReference type="Pfam" id="PF08393">
    <property type="entry name" value="DHC_N2"/>
    <property type="match status" value="1"/>
</dbReference>
<feature type="region of interest" description="Disordered" evidence="4">
    <location>
        <begin position="2746"/>
        <end position="2785"/>
    </location>
</feature>
<evidence type="ECO:0000256" key="3">
    <source>
        <dbReference type="SAM" id="Coils"/>
    </source>
</evidence>
<evidence type="ECO:0000259" key="8">
    <source>
        <dbReference type="Pfam" id="PF12777"/>
    </source>
</evidence>
<dbReference type="Pfam" id="PF17852">
    <property type="entry name" value="Dynein_AAA_lid"/>
    <property type="match status" value="1"/>
</dbReference>
<dbReference type="InterPro" id="IPR027417">
    <property type="entry name" value="P-loop_NTPase"/>
</dbReference>
<dbReference type="PANTHER" id="PTHR10676">
    <property type="entry name" value="DYNEIN HEAVY CHAIN FAMILY PROTEIN"/>
    <property type="match status" value="1"/>
</dbReference>
<dbReference type="InterPro" id="IPR041466">
    <property type="entry name" value="Dynein_AAA5_ext"/>
</dbReference>
<feature type="compositionally biased region" description="Basic and acidic residues" evidence="4">
    <location>
        <begin position="294"/>
        <end position="314"/>
    </location>
</feature>
<reference evidence="13" key="1">
    <citation type="submission" date="2025-08" db="UniProtKB">
        <authorList>
            <consortium name="RefSeq"/>
        </authorList>
    </citation>
    <scope>IDENTIFICATION</scope>
</reference>
<dbReference type="Pfam" id="PF12777">
    <property type="entry name" value="MT"/>
    <property type="match status" value="1"/>
</dbReference>
<evidence type="ECO:0000256" key="2">
    <source>
        <dbReference type="ARBA" id="ARBA00023054"/>
    </source>
</evidence>
<dbReference type="GeneID" id="101389652"/>
<evidence type="ECO:0000313" key="12">
    <source>
        <dbReference type="Proteomes" id="UP000694910"/>
    </source>
</evidence>
<dbReference type="Pfam" id="PF12775">
    <property type="entry name" value="AAA_7"/>
    <property type="match status" value="1"/>
</dbReference>
<accession>A0ABM1CEP4</accession>
<feature type="domain" description="Dynein heavy chain hydrolytic ATP-binding dynein motor region" evidence="7">
    <location>
        <begin position="1700"/>
        <end position="2054"/>
    </location>
</feature>
<dbReference type="InterPro" id="IPR026983">
    <property type="entry name" value="DHC"/>
</dbReference>
<dbReference type="Proteomes" id="UP000694910">
    <property type="component" value="Unplaced"/>
</dbReference>
<feature type="region of interest" description="Disordered" evidence="4">
    <location>
        <begin position="2298"/>
        <end position="2328"/>
    </location>
</feature>
<feature type="domain" description="Dynein heavy chain linker" evidence="6">
    <location>
        <begin position="1068"/>
        <end position="1517"/>
    </location>
</feature>
<feature type="domain" description="Dynein heavy chain AAA 5 extension" evidence="10">
    <location>
        <begin position="2339"/>
        <end position="2401"/>
    </location>
</feature>
<dbReference type="InterPro" id="IPR042228">
    <property type="entry name" value="Dynein_linker_3"/>
</dbReference>
<evidence type="ECO:0000313" key="13">
    <source>
        <dbReference type="RefSeq" id="XP_014638025.1"/>
    </source>
</evidence>
<dbReference type="InterPro" id="IPR024317">
    <property type="entry name" value="Dynein_heavy_chain_D4_dom"/>
</dbReference>
<feature type="region of interest" description="Disordered" evidence="4">
    <location>
        <begin position="4712"/>
        <end position="4738"/>
    </location>
</feature>